<dbReference type="EMBL" id="CP061800">
    <property type="protein sequence ID" value="QTA93038.1"/>
    <property type="molecule type" value="Genomic_DNA"/>
</dbReference>
<organism evidence="1 2">
    <name type="scientific">Desulfonema magnum</name>
    <dbReference type="NCBI Taxonomy" id="45655"/>
    <lineage>
        <taxon>Bacteria</taxon>
        <taxon>Pseudomonadati</taxon>
        <taxon>Thermodesulfobacteriota</taxon>
        <taxon>Desulfobacteria</taxon>
        <taxon>Desulfobacterales</taxon>
        <taxon>Desulfococcaceae</taxon>
        <taxon>Desulfonema</taxon>
    </lineage>
</organism>
<keyword evidence="1" id="KW-0238">DNA-binding</keyword>
<evidence type="ECO:0000313" key="1">
    <source>
        <dbReference type="EMBL" id="QTA93038.1"/>
    </source>
</evidence>
<accession>A0A975BWN0</accession>
<dbReference type="Proteomes" id="UP000663722">
    <property type="component" value="Chromosome"/>
</dbReference>
<protein>
    <submittedName>
        <fullName evidence="1">DNA-binding domain-containing protein</fullName>
    </submittedName>
</protein>
<dbReference type="InterPro" id="IPR036388">
    <property type="entry name" value="WH-like_DNA-bd_sf"/>
</dbReference>
<evidence type="ECO:0000313" key="2">
    <source>
        <dbReference type="Proteomes" id="UP000663722"/>
    </source>
</evidence>
<reference evidence="1" key="1">
    <citation type="journal article" date="2021" name="Microb. Physiol.">
        <title>Proteogenomic Insights into the Physiology of Marine, Sulfate-Reducing, Filamentous Desulfonema limicola and Desulfonema magnum.</title>
        <authorList>
            <person name="Schnaars V."/>
            <person name="Wohlbrand L."/>
            <person name="Scheve S."/>
            <person name="Hinrichs C."/>
            <person name="Reinhardt R."/>
            <person name="Rabus R."/>
        </authorList>
    </citation>
    <scope>NUCLEOTIDE SEQUENCE</scope>
    <source>
        <strain evidence="1">4be13</strain>
    </source>
</reference>
<dbReference type="RefSeq" id="WP_207680154.1">
    <property type="nucleotide sequence ID" value="NZ_CP061800.1"/>
</dbReference>
<name>A0A975BWN0_9BACT</name>
<dbReference type="InterPro" id="IPR036390">
    <property type="entry name" value="WH_DNA-bd_sf"/>
</dbReference>
<keyword evidence="2" id="KW-1185">Reference proteome</keyword>
<dbReference type="SUPFAM" id="SSF46785">
    <property type="entry name" value="Winged helix' DNA-binding domain"/>
    <property type="match status" value="1"/>
</dbReference>
<dbReference type="AlphaFoldDB" id="A0A975BWN0"/>
<dbReference type="Gene3D" id="1.10.10.10">
    <property type="entry name" value="Winged helix-like DNA-binding domain superfamily/Winged helix DNA-binding domain"/>
    <property type="match status" value="1"/>
</dbReference>
<sequence>MRDKELDITTILHVLNTFPKAFFVWGILDMKSQRPVEMDEKLKKEFPYLSGFVFLNKNNFNQYCKRSLKRIVIRGYTYWEYKSFQKEMPTWQLIDDSIQPVAGFLLTKCIEIGVNCESFLASRKNSSEKHNFNRIQVLLDIYENGPREVSDLSGDSAVWDSNGKCRHVAKLAEAGLIEHTLFSSRENHIGYQWIPGKNPKDVSYDYPVGGKDKYRIAIKKIVDILSASDRTMGPSELADLAGYASESYTKNAVRQLHKQGFVIRLSKGNHSICKLTRKGERVVKKIIKPLILGLNGDEKQAETFLRTTPTKKQLLAAMRMYEGSLKRSKVKKNKR</sequence>
<proteinExistence type="predicted"/>
<gene>
    <name evidence="1" type="ORF">dnm_091330</name>
</gene>
<dbReference type="GO" id="GO:0003677">
    <property type="term" value="F:DNA binding"/>
    <property type="evidence" value="ECO:0007669"/>
    <property type="project" value="UniProtKB-KW"/>
</dbReference>
<dbReference type="KEGG" id="dmm:dnm_091330"/>